<evidence type="ECO:0000256" key="1">
    <source>
        <dbReference type="ARBA" id="ARBA00004651"/>
    </source>
</evidence>
<feature type="transmembrane region" description="Helical" evidence="8">
    <location>
        <begin position="247"/>
        <end position="267"/>
    </location>
</feature>
<dbReference type="PANTHER" id="PTHR42920">
    <property type="entry name" value="OS03G0707200 PROTEIN-RELATED"/>
    <property type="match status" value="1"/>
</dbReference>
<evidence type="ECO:0000259" key="9">
    <source>
        <dbReference type="Pfam" id="PF00892"/>
    </source>
</evidence>
<feature type="transmembrane region" description="Helical" evidence="8">
    <location>
        <begin position="182"/>
        <end position="200"/>
    </location>
</feature>
<dbReference type="AlphaFoldDB" id="A0A2T0LJ15"/>
<protein>
    <submittedName>
        <fullName evidence="10">Drug/metabolite transporter (DMT)-like permease</fullName>
    </submittedName>
</protein>
<feature type="transmembrane region" description="Helical" evidence="8">
    <location>
        <begin position="38"/>
        <end position="58"/>
    </location>
</feature>
<evidence type="ECO:0000256" key="5">
    <source>
        <dbReference type="ARBA" id="ARBA00022989"/>
    </source>
</evidence>
<keyword evidence="4 8" id="KW-0812">Transmembrane</keyword>
<evidence type="ECO:0000313" key="11">
    <source>
        <dbReference type="Proteomes" id="UP000237797"/>
    </source>
</evidence>
<evidence type="ECO:0000256" key="3">
    <source>
        <dbReference type="ARBA" id="ARBA00022475"/>
    </source>
</evidence>
<dbReference type="Proteomes" id="UP000237797">
    <property type="component" value="Unassembled WGS sequence"/>
</dbReference>
<evidence type="ECO:0000256" key="7">
    <source>
        <dbReference type="SAM" id="MobiDB-lite"/>
    </source>
</evidence>
<dbReference type="RefSeq" id="WP_245891332.1">
    <property type="nucleotide sequence ID" value="NZ_PVNE01000002.1"/>
</dbReference>
<keyword evidence="5 8" id="KW-1133">Transmembrane helix</keyword>
<feature type="transmembrane region" description="Helical" evidence="8">
    <location>
        <begin position="153"/>
        <end position="170"/>
    </location>
</feature>
<evidence type="ECO:0000313" key="10">
    <source>
        <dbReference type="EMBL" id="PRX42430.1"/>
    </source>
</evidence>
<evidence type="ECO:0000256" key="6">
    <source>
        <dbReference type="ARBA" id="ARBA00023136"/>
    </source>
</evidence>
<keyword evidence="11" id="KW-1185">Reference proteome</keyword>
<keyword evidence="6 8" id="KW-0472">Membrane</keyword>
<gene>
    <name evidence="10" type="ORF">CLV97_102220</name>
</gene>
<comment type="similarity">
    <text evidence="2">Belongs to the EamA transporter family.</text>
</comment>
<feature type="region of interest" description="Disordered" evidence="7">
    <location>
        <begin position="304"/>
        <end position="325"/>
    </location>
</feature>
<organism evidence="10 11">
    <name type="scientific">Planifilum fimeticola</name>
    <dbReference type="NCBI Taxonomy" id="201975"/>
    <lineage>
        <taxon>Bacteria</taxon>
        <taxon>Bacillati</taxon>
        <taxon>Bacillota</taxon>
        <taxon>Bacilli</taxon>
        <taxon>Bacillales</taxon>
        <taxon>Thermoactinomycetaceae</taxon>
        <taxon>Planifilum</taxon>
    </lineage>
</organism>
<comment type="subcellular location">
    <subcellularLocation>
        <location evidence="1">Cell membrane</location>
        <topology evidence="1">Multi-pass membrane protein</topology>
    </subcellularLocation>
</comment>
<feature type="transmembrane region" description="Helical" evidence="8">
    <location>
        <begin position="273"/>
        <end position="293"/>
    </location>
</feature>
<keyword evidence="3" id="KW-1003">Cell membrane</keyword>
<dbReference type="InterPro" id="IPR051258">
    <property type="entry name" value="Diverse_Substrate_Transporter"/>
</dbReference>
<feature type="transmembrane region" description="Helical" evidence="8">
    <location>
        <begin position="70"/>
        <end position="93"/>
    </location>
</feature>
<dbReference type="PANTHER" id="PTHR42920:SF5">
    <property type="entry name" value="EAMA DOMAIN-CONTAINING PROTEIN"/>
    <property type="match status" value="1"/>
</dbReference>
<reference evidence="10 11" key="1">
    <citation type="submission" date="2018-03" db="EMBL/GenBank/DDBJ databases">
        <title>Genomic Encyclopedia of Archaeal and Bacterial Type Strains, Phase II (KMG-II): from individual species to whole genera.</title>
        <authorList>
            <person name="Goeker M."/>
        </authorList>
    </citation>
    <scope>NUCLEOTIDE SEQUENCE [LARGE SCALE GENOMIC DNA]</scope>
    <source>
        <strain evidence="10 11">DSM 44946</strain>
    </source>
</reference>
<dbReference type="InterPro" id="IPR000620">
    <property type="entry name" value="EamA_dom"/>
</dbReference>
<feature type="transmembrane region" description="Helical" evidence="8">
    <location>
        <begin position="212"/>
        <end position="235"/>
    </location>
</feature>
<feature type="domain" description="EamA" evidence="9">
    <location>
        <begin position="150"/>
        <end position="288"/>
    </location>
</feature>
<feature type="transmembrane region" description="Helical" evidence="8">
    <location>
        <begin position="99"/>
        <end position="120"/>
    </location>
</feature>
<dbReference type="Pfam" id="PF00892">
    <property type="entry name" value="EamA"/>
    <property type="match status" value="2"/>
</dbReference>
<evidence type="ECO:0000256" key="2">
    <source>
        <dbReference type="ARBA" id="ARBA00007362"/>
    </source>
</evidence>
<evidence type="ECO:0000256" key="4">
    <source>
        <dbReference type="ARBA" id="ARBA00022692"/>
    </source>
</evidence>
<evidence type="ECO:0000256" key="8">
    <source>
        <dbReference type="SAM" id="Phobius"/>
    </source>
</evidence>
<dbReference type="InterPro" id="IPR037185">
    <property type="entry name" value="EmrE-like"/>
</dbReference>
<feature type="transmembrane region" description="Helical" evidence="8">
    <location>
        <begin position="127"/>
        <end position="147"/>
    </location>
</feature>
<sequence>MNSVAHRWIADSVLLLVAFIWGTTFVLVQNAIETLPPFTFLAIRFSLAGMFLLLIFRWRGVSYNIPLKHVTVGAFIGMWLFLGYALQTFSLLYTTSGKSGFLTGLSVAMVPIWSLVLLGIKPRPTAIVGVLLAVAGLYLLAFADFSSINRGDILALLCAVAFGLQIVYTAKYAPEVETLHLVTIQIFTVALLSGGCSFLFEPWERALKEGAWSVPAVYTALLITAFLATSLAYLAQTHFQKFTTPTRVALVFAMEPVFAALADYWWMDVALETRTLTGCILIFAGMVLAEIEWPPIWRKHPKENRNRELLPDPSPASLPPIRKKR</sequence>
<dbReference type="SUPFAM" id="SSF103481">
    <property type="entry name" value="Multidrug resistance efflux transporter EmrE"/>
    <property type="match status" value="2"/>
</dbReference>
<proteinExistence type="inferred from homology"/>
<dbReference type="GO" id="GO:0005886">
    <property type="term" value="C:plasma membrane"/>
    <property type="evidence" value="ECO:0007669"/>
    <property type="project" value="UniProtKB-SubCell"/>
</dbReference>
<dbReference type="EMBL" id="PVNE01000002">
    <property type="protein sequence ID" value="PRX42430.1"/>
    <property type="molecule type" value="Genomic_DNA"/>
</dbReference>
<name>A0A2T0LJ15_9BACL</name>
<accession>A0A2T0LJ15</accession>
<feature type="domain" description="EamA" evidence="9">
    <location>
        <begin position="9"/>
        <end position="141"/>
    </location>
</feature>
<comment type="caution">
    <text evidence="10">The sequence shown here is derived from an EMBL/GenBank/DDBJ whole genome shotgun (WGS) entry which is preliminary data.</text>
</comment>
<feature type="transmembrane region" description="Helical" evidence="8">
    <location>
        <begin position="12"/>
        <end position="32"/>
    </location>
</feature>